<evidence type="ECO:0000256" key="2">
    <source>
        <dbReference type="ARBA" id="ARBA00009212"/>
    </source>
</evidence>
<proteinExistence type="inferred from homology"/>
<comment type="similarity">
    <text evidence="2">Belongs to the CPA3 antiporters (TC 2.A.63) subunit F family.</text>
</comment>
<comment type="caution">
    <text evidence="9">The sequence shown here is derived from an EMBL/GenBank/DDBJ whole genome shotgun (WGS) entry which is preliminary data.</text>
</comment>
<feature type="transmembrane region" description="Helical" evidence="8">
    <location>
        <begin position="62"/>
        <end position="82"/>
    </location>
</feature>
<evidence type="ECO:0000313" key="10">
    <source>
        <dbReference type="Proteomes" id="UP000315369"/>
    </source>
</evidence>
<evidence type="ECO:0000313" key="9">
    <source>
        <dbReference type="EMBL" id="TQF15809.1"/>
    </source>
</evidence>
<dbReference type="RefSeq" id="WP_141642529.1">
    <property type="nucleotide sequence ID" value="NZ_VIFM01000035.1"/>
</dbReference>
<gene>
    <name evidence="9" type="ORF">FJV41_11685</name>
</gene>
<accession>A0A540X3I4</accession>
<evidence type="ECO:0000256" key="5">
    <source>
        <dbReference type="ARBA" id="ARBA00022692"/>
    </source>
</evidence>
<evidence type="ECO:0000256" key="3">
    <source>
        <dbReference type="ARBA" id="ARBA00022448"/>
    </source>
</evidence>
<dbReference type="InterPro" id="IPR007208">
    <property type="entry name" value="MrpF/PhaF-like"/>
</dbReference>
<keyword evidence="6 8" id="KW-1133">Transmembrane helix</keyword>
<evidence type="ECO:0000256" key="6">
    <source>
        <dbReference type="ARBA" id="ARBA00022989"/>
    </source>
</evidence>
<dbReference type="PANTHER" id="PTHR34702">
    <property type="entry name" value="NA(+)/H(+) ANTIPORTER SUBUNIT F1"/>
    <property type="match status" value="1"/>
</dbReference>
<keyword evidence="10" id="KW-1185">Reference proteome</keyword>
<dbReference type="Pfam" id="PF04066">
    <property type="entry name" value="MrpF_PhaF"/>
    <property type="match status" value="1"/>
</dbReference>
<dbReference type="PANTHER" id="PTHR34702:SF1">
    <property type="entry name" value="NA(+)_H(+) ANTIPORTER SUBUNIT F"/>
    <property type="match status" value="1"/>
</dbReference>
<dbReference type="GO" id="GO:0005886">
    <property type="term" value="C:plasma membrane"/>
    <property type="evidence" value="ECO:0007669"/>
    <property type="project" value="UniProtKB-SubCell"/>
</dbReference>
<feature type="transmembrane region" description="Helical" evidence="8">
    <location>
        <begin position="33"/>
        <end position="50"/>
    </location>
</feature>
<reference evidence="9 10" key="1">
    <citation type="submission" date="2019-06" db="EMBL/GenBank/DDBJ databases">
        <authorList>
            <person name="Livingstone P."/>
            <person name="Whitworth D."/>
        </authorList>
    </citation>
    <scope>NUCLEOTIDE SEQUENCE [LARGE SCALE GENOMIC DNA]</scope>
    <source>
        <strain evidence="9 10">AM401</strain>
    </source>
</reference>
<protein>
    <submittedName>
        <fullName evidence="9">pH regulation protein F</fullName>
    </submittedName>
</protein>
<evidence type="ECO:0000256" key="8">
    <source>
        <dbReference type="SAM" id="Phobius"/>
    </source>
</evidence>
<comment type="subcellular location">
    <subcellularLocation>
        <location evidence="1">Cell membrane</location>
        <topology evidence="1">Multi-pass membrane protein</topology>
    </subcellularLocation>
</comment>
<name>A0A540X3I4_9BACT</name>
<organism evidence="9 10">
    <name type="scientific">Myxococcus llanfairpwllgwyngyllgogerychwyrndrobwllllantysiliogogogochensis</name>
    <dbReference type="NCBI Taxonomy" id="2590453"/>
    <lineage>
        <taxon>Bacteria</taxon>
        <taxon>Pseudomonadati</taxon>
        <taxon>Myxococcota</taxon>
        <taxon>Myxococcia</taxon>
        <taxon>Myxococcales</taxon>
        <taxon>Cystobacterineae</taxon>
        <taxon>Myxococcaceae</taxon>
        <taxon>Myxococcus</taxon>
    </lineage>
</organism>
<keyword evidence="5 8" id="KW-0812">Transmembrane</keyword>
<keyword evidence="3" id="KW-0813">Transport</keyword>
<dbReference type="OrthoDB" id="5432829at2"/>
<evidence type="ECO:0000256" key="1">
    <source>
        <dbReference type="ARBA" id="ARBA00004651"/>
    </source>
</evidence>
<dbReference type="Proteomes" id="UP000315369">
    <property type="component" value="Unassembled WGS sequence"/>
</dbReference>
<dbReference type="EMBL" id="VIFM01000035">
    <property type="protein sequence ID" value="TQF15809.1"/>
    <property type="molecule type" value="Genomic_DNA"/>
</dbReference>
<dbReference type="AlphaFoldDB" id="A0A540X3I4"/>
<keyword evidence="4" id="KW-1003">Cell membrane</keyword>
<evidence type="ECO:0000256" key="7">
    <source>
        <dbReference type="ARBA" id="ARBA00023136"/>
    </source>
</evidence>
<evidence type="ECO:0000256" key="4">
    <source>
        <dbReference type="ARBA" id="ARBA00022475"/>
    </source>
</evidence>
<keyword evidence="7 8" id="KW-0472">Membrane</keyword>
<sequence>MHELRTGLAFFLLLNILAGMVRVIRGPTVTDRFIVAQLFGTTGVGVLILLAADAGRDALRDVALVFALLAPVTVVAFVRFAVGSDAAPGSDKEPRP</sequence>
<dbReference type="GO" id="GO:0015385">
    <property type="term" value="F:sodium:proton antiporter activity"/>
    <property type="evidence" value="ECO:0007669"/>
    <property type="project" value="TreeGrafter"/>
</dbReference>